<feature type="compositionally biased region" description="Basic and acidic residues" evidence="1">
    <location>
        <begin position="77"/>
        <end position="92"/>
    </location>
</feature>
<keyword evidence="4" id="KW-1185">Reference proteome</keyword>
<feature type="region of interest" description="Disordered" evidence="1">
    <location>
        <begin position="1"/>
        <end position="183"/>
    </location>
</feature>
<name>A0A9P6G207_9FUNG</name>
<feature type="domain" description="WKF" evidence="2">
    <location>
        <begin position="191"/>
        <end position="253"/>
    </location>
</feature>
<dbReference type="Pfam" id="PF10180">
    <property type="entry name" value="WKF"/>
    <property type="match status" value="1"/>
</dbReference>
<organism evidence="3 4">
    <name type="scientific">Lunasporangiospora selenospora</name>
    <dbReference type="NCBI Taxonomy" id="979761"/>
    <lineage>
        <taxon>Eukaryota</taxon>
        <taxon>Fungi</taxon>
        <taxon>Fungi incertae sedis</taxon>
        <taxon>Mucoromycota</taxon>
        <taxon>Mortierellomycotina</taxon>
        <taxon>Mortierellomycetes</taxon>
        <taxon>Mortierellales</taxon>
        <taxon>Mortierellaceae</taxon>
        <taxon>Lunasporangiospora</taxon>
    </lineage>
</organism>
<dbReference type="PANTHER" id="PTHR22306">
    <property type="entry name" value="CHROMOSOME 7 OPEN READING FRAME 50"/>
    <property type="match status" value="1"/>
</dbReference>
<dbReference type="InterPro" id="IPR019327">
    <property type="entry name" value="WKF"/>
</dbReference>
<evidence type="ECO:0000256" key="1">
    <source>
        <dbReference type="SAM" id="MobiDB-lite"/>
    </source>
</evidence>
<dbReference type="Proteomes" id="UP000780801">
    <property type="component" value="Unassembled WGS sequence"/>
</dbReference>
<feature type="compositionally biased region" description="Basic and acidic residues" evidence="1">
    <location>
        <begin position="285"/>
        <end position="307"/>
    </location>
</feature>
<dbReference type="OrthoDB" id="10261563at2759"/>
<feature type="compositionally biased region" description="Basic residues" evidence="1">
    <location>
        <begin position="7"/>
        <end position="19"/>
    </location>
</feature>
<evidence type="ECO:0000313" key="4">
    <source>
        <dbReference type="Proteomes" id="UP000780801"/>
    </source>
</evidence>
<gene>
    <name evidence="3" type="ORF">BGW38_004744</name>
</gene>
<sequence>MSDSNSKRPRVPKPGKKVKPAAEPQSSSAETEANTGTNTALENAPLIDIPTIKKKKERHVKTDAQIQAKLERKRVRKETEEAKTKATTEAKNQKNAIQSKTAKWKQFLKTSEDDNAEQLKDTSYKIKGDDGSDNESSSSESESESNKKKEKKSKRKSSSDSKEKSSKKHKKNNAVEDAQLAALDTSTPGLSYLVEWKRSRDTWKFQKLKQVWLLSNIYDDKLLPSTHWSIFLEYIHDLKGAARSATLSEAKKIVEAPEPEEPEQDKDQEMKEPESESESTIPLSEEEKAAEEAAKAEKEEAKRAAEVKSARALEVLQVLG</sequence>
<reference evidence="3" key="1">
    <citation type="journal article" date="2020" name="Fungal Divers.">
        <title>Resolving the Mortierellaceae phylogeny through synthesis of multi-gene phylogenetics and phylogenomics.</title>
        <authorList>
            <person name="Vandepol N."/>
            <person name="Liber J."/>
            <person name="Desiro A."/>
            <person name="Na H."/>
            <person name="Kennedy M."/>
            <person name="Barry K."/>
            <person name="Grigoriev I.V."/>
            <person name="Miller A.N."/>
            <person name="O'Donnell K."/>
            <person name="Stajich J.E."/>
            <person name="Bonito G."/>
        </authorList>
    </citation>
    <scope>NUCLEOTIDE SEQUENCE</scope>
    <source>
        <strain evidence="3">KOD1015</strain>
    </source>
</reference>
<feature type="compositionally biased region" description="Basic and acidic residues" evidence="1">
    <location>
        <begin position="265"/>
        <end position="274"/>
    </location>
</feature>
<protein>
    <recommendedName>
        <fullName evidence="2">WKF domain-containing protein</fullName>
    </recommendedName>
</protein>
<feature type="region of interest" description="Disordered" evidence="1">
    <location>
        <begin position="253"/>
        <end position="307"/>
    </location>
</feature>
<evidence type="ECO:0000313" key="3">
    <source>
        <dbReference type="EMBL" id="KAF9584901.1"/>
    </source>
</evidence>
<comment type="caution">
    <text evidence="3">The sequence shown here is derived from an EMBL/GenBank/DDBJ whole genome shotgun (WGS) entry which is preliminary data.</text>
</comment>
<dbReference type="PANTHER" id="PTHR22306:SF2">
    <property type="entry name" value="CHROMOSOME 7 OPEN READING FRAME 50"/>
    <property type="match status" value="1"/>
</dbReference>
<dbReference type="EMBL" id="JAABOA010000302">
    <property type="protein sequence ID" value="KAF9584901.1"/>
    <property type="molecule type" value="Genomic_DNA"/>
</dbReference>
<evidence type="ECO:0000259" key="2">
    <source>
        <dbReference type="Pfam" id="PF10180"/>
    </source>
</evidence>
<feature type="compositionally biased region" description="Low complexity" evidence="1">
    <location>
        <begin position="21"/>
        <end position="44"/>
    </location>
</feature>
<dbReference type="AlphaFoldDB" id="A0A9P6G207"/>
<proteinExistence type="predicted"/>
<accession>A0A9P6G207</accession>
<feature type="compositionally biased region" description="Basic and acidic residues" evidence="1">
    <location>
        <begin position="117"/>
        <end position="130"/>
    </location>
</feature>